<reference evidence="1" key="1">
    <citation type="journal article" date="2020" name="Nat. Commun.">
        <title>Large-scale genome sequencing of mycorrhizal fungi provides insights into the early evolution of symbiotic traits.</title>
        <authorList>
            <person name="Miyauchi S."/>
            <person name="Kiss E."/>
            <person name="Kuo A."/>
            <person name="Drula E."/>
            <person name="Kohler A."/>
            <person name="Sanchez-Garcia M."/>
            <person name="Morin E."/>
            <person name="Andreopoulos B."/>
            <person name="Barry K.W."/>
            <person name="Bonito G."/>
            <person name="Buee M."/>
            <person name="Carver A."/>
            <person name="Chen C."/>
            <person name="Cichocki N."/>
            <person name="Clum A."/>
            <person name="Culley D."/>
            <person name="Crous P.W."/>
            <person name="Fauchery L."/>
            <person name="Girlanda M."/>
            <person name="Hayes R.D."/>
            <person name="Keri Z."/>
            <person name="LaButti K."/>
            <person name="Lipzen A."/>
            <person name="Lombard V."/>
            <person name="Magnuson J."/>
            <person name="Maillard F."/>
            <person name="Murat C."/>
            <person name="Nolan M."/>
            <person name="Ohm R.A."/>
            <person name="Pangilinan J."/>
            <person name="Pereira M.F."/>
            <person name="Perotto S."/>
            <person name="Peter M."/>
            <person name="Pfister S."/>
            <person name="Riley R."/>
            <person name="Sitrit Y."/>
            <person name="Stielow J.B."/>
            <person name="Szollosi G."/>
            <person name="Zifcakova L."/>
            <person name="Stursova M."/>
            <person name="Spatafora J.W."/>
            <person name="Tedersoo L."/>
            <person name="Vaario L.M."/>
            <person name="Yamada A."/>
            <person name="Yan M."/>
            <person name="Wang P."/>
            <person name="Xu J."/>
            <person name="Bruns T."/>
            <person name="Baldrian P."/>
            <person name="Vilgalys R."/>
            <person name="Dunand C."/>
            <person name="Henrissat B."/>
            <person name="Grigoriev I.V."/>
            <person name="Hibbett D."/>
            <person name="Nagy L.G."/>
            <person name="Martin F.M."/>
        </authorList>
    </citation>
    <scope>NUCLEOTIDE SEQUENCE</scope>
    <source>
        <strain evidence="1">UP504</strain>
    </source>
</reference>
<dbReference type="AlphaFoldDB" id="A0A9P6AG65"/>
<organism evidence="1 2">
    <name type="scientific">Hydnum rufescens UP504</name>
    <dbReference type="NCBI Taxonomy" id="1448309"/>
    <lineage>
        <taxon>Eukaryota</taxon>
        <taxon>Fungi</taxon>
        <taxon>Dikarya</taxon>
        <taxon>Basidiomycota</taxon>
        <taxon>Agaricomycotina</taxon>
        <taxon>Agaricomycetes</taxon>
        <taxon>Cantharellales</taxon>
        <taxon>Hydnaceae</taxon>
        <taxon>Hydnum</taxon>
    </lineage>
</organism>
<proteinExistence type="predicted"/>
<gene>
    <name evidence="1" type="ORF">BS47DRAFT_1355297</name>
</gene>
<evidence type="ECO:0000313" key="1">
    <source>
        <dbReference type="EMBL" id="KAF9504346.1"/>
    </source>
</evidence>
<accession>A0A9P6AG65</accession>
<protein>
    <submittedName>
        <fullName evidence="1">Uncharacterized protein</fullName>
    </submittedName>
</protein>
<sequence>MAFLPMSSAKTFKGLISLHTPLGFCRLCHSECLPESKLNTYTRADPKHGVRAHLLLCAISLQLWTHLHALGVELVSQPSPQVFPYHSHQAQRR</sequence>
<comment type="caution">
    <text evidence="1">The sequence shown here is derived from an EMBL/GenBank/DDBJ whole genome shotgun (WGS) entry which is preliminary data.</text>
</comment>
<dbReference type="Proteomes" id="UP000886523">
    <property type="component" value="Unassembled WGS sequence"/>
</dbReference>
<evidence type="ECO:0000313" key="2">
    <source>
        <dbReference type="Proteomes" id="UP000886523"/>
    </source>
</evidence>
<name>A0A9P6AG65_9AGAM</name>
<dbReference type="EMBL" id="MU129236">
    <property type="protein sequence ID" value="KAF9504346.1"/>
    <property type="molecule type" value="Genomic_DNA"/>
</dbReference>
<keyword evidence="2" id="KW-1185">Reference proteome</keyword>